<dbReference type="Gene3D" id="3.40.630.30">
    <property type="match status" value="1"/>
</dbReference>
<protein>
    <submittedName>
        <fullName evidence="3">Putative acetyltransferase</fullName>
    </submittedName>
</protein>
<keyword evidence="1 3" id="KW-0808">Transferase</keyword>
<proteinExistence type="predicted"/>
<evidence type="ECO:0000313" key="3">
    <source>
        <dbReference type="EMBL" id="SFW47261.1"/>
    </source>
</evidence>
<dbReference type="STRING" id="1150368.SAMN02927921_01802"/>
<dbReference type="OrthoDB" id="5419426at2"/>
<gene>
    <name evidence="3" type="ORF">SAMN02927921_01802</name>
</gene>
<dbReference type="PANTHER" id="PTHR13947:SF37">
    <property type="entry name" value="LD18367P"/>
    <property type="match status" value="1"/>
</dbReference>
<name>A0A1K1PII9_9FLAO</name>
<dbReference type="InterPro" id="IPR016181">
    <property type="entry name" value="Acyl_CoA_acyltransferase"/>
</dbReference>
<organism evidence="3 4">
    <name type="scientific">Sinomicrobium oceani</name>
    <dbReference type="NCBI Taxonomy" id="1150368"/>
    <lineage>
        <taxon>Bacteria</taxon>
        <taxon>Pseudomonadati</taxon>
        <taxon>Bacteroidota</taxon>
        <taxon>Flavobacteriia</taxon>
        <taxon>Flavobacteriales</taxon>
        <taxon>Flavobacteriaceae</taxon>
        <taxon>Sinomicrobium</taxon>
    </lineage>
</organism>
<sequence length="159" mass="17547">MVVREIQPGDNAGIAEVIRDVLIHDMGAPKKGTAYEDPSVDFMYEAYSAERSVYFVIADEGTIIGGGGIAALAGGDGTVCELQKMYFRKQARGLGLGRRIMELCLDKARDFGFEHCYIETMPYMEAAQQLYLKSGFRYLDAPMGNTGHSSCPVWMLKTL</sequence>
<dbReference type="RefSeq" id="WP_072317033.1">
    <property type="nucleotide sequence ID" value="NZ_FPJE01000008.1"/>
</dbReference>
<dbReference type="CDD" id="cd04301">
    <property type="entry name" value="NAT_SF"/>
    <property type="match status" value="1"/>
</dbReference>
<dbReference type="Pfam" id="PF00583">
    <property type="entry name" value="Acetyltransf_1"/>
    <property type="match status" value="1"/>
</dbReference>
<dbReference type="InterPro" id="IPR000182">
    <property type="entry name" value="GNAT_dom"/>
</dbReference>
<dbReference type="GO" id="GO:0008080">
    <property type="term" value="F:N-acetyltransferase activity"/>
    <property type="evidence" value="ECO:0007669"/>
    <property type="project" value="InterPro"/>
</dbReference>
<dbReference type="EMBL" id="FPJE01000008">
    <property type="protein sequence ID" value="SFW47261.1"/>
    <property type="molecule type" value="Genomic_DNA"/>
</dbReference>
<feature type="domain" description="N-acetyltransferase" evidence="2">
    <location>
        <begin position="1"/>
        <end position="159"/>
    </location>
</feature>
<dbReference type="InterPro" id="IPR050769">
    <property type="entry name" value="NAT_camello-type"/>
</dbReference>
<dbReference type="PANTHER" id="PTHR13947">
    <property type="entry name" value="GNAT FAMILY N-ACETYLTRANSFERASE"/>
    <property type="match status" value="1"/>
</dbReference>
<evidence type="ECO:0000259" key="2">
    <source>
        <dbReference type="PROSITE" id="PS51186"/>
    </source>
</evidence>
<accession>A0A1K1PII9</accession>
<dbReference type="SUPFAM" id="SSF55729">
    <property type="entry name" value="Acyl-CoA N-acyltransferases (Nat)"/>
    <property type="match status" value="1"/>
</dbReference>
<reference evidence="3 4" key="1">
    <citation type="submission" date="2016-11" db="EMBL/GenBank/DDBJ databases">
        <authorList>
            <person name="Jaros S."/>
            <person name="Januszkiewicz K."/>
            <person name="Wedrychowicz H."/>
        </authorList>
    </citation>
    <scope>NUCLEOTIDE SEQUENCE [LARGE SCALE GENOMIC DNA]</scope>
    <source>
        <strain evidence="3 4">CGMCC 1.12145</strain>
    </source>
</reference>
<dbReference type="AlphaFoldDB" id="A0A1K1PII9"/>
<evidence type="ECO:0000313" key="4">
    <source>
        <dbReference type="Proteomes" id="UP000182248"/>
    </source>
</evidence>
<evidence type="ECO:0000256" key="1">
    <source>
        <dbReference type="ARBA" id="ARBA00022679"/>
    </source>
</evidence>
<dbReference type="Proteomes" id="UP000182248">
    <property type="component" value="Unassembled WGS sequence"/>
</dbReference>
<dbReference type="PROSITE" id="PS51186">
    <property type="entry name" value="GNAT"/>
    <property type="match status" value="1"/>
</dbReference>
<keyword evidence="4" id="KW-1185">Reference proteome</keyword>